<gene>
    <name evidence="2" type="ORF">BE21_52520</name>
</gene>
<dbReference type="AlphaFoldDB" id="A0A150TEZ0"/>
<organism evidence="2 3">
    <name type="scientific">Sorangium cellulosum</name>
    <name type="common">Polyangium cellulosum</name>
    <dbReference type="NCBI Taxonomy" id="56"/>
    <lineage>
        <taxon>Bacteria</taxon>
        <taxon>Pseudomonadati</taxon>
        <taxon>Myxococcota</taxon>
        <taxon>Polyangia</taxon>
        <taxon>Polyangiales</taxon>
        <taxon>Polyangiaceae</taxon>
        <taxon>Sorangium</taxon>
    </lineage>
</organism>
<feature type="non-terminal residue" evidence="2">
    <location>
        <position position="1"/>
    </location>
</feature>
<dbReference type="Proteomes" id="UP000075502">
    <property type="component" value="Unassembled WGS sequence"/>
</dbReference>
<evidence type="ECO:0000313" key="3">
    <source>
        <dbReference type="Proteomes" id="UP000075502"/>
    </source>
</evidence>
<evidence type="ECO:0000313" key="2">
    <source>
        <dbReference type="EMBL" id="KYG03274.1"/>
    </source>
</evidence>
<comment type="caution">
    <text evidence="2">The sequence shown here is derived from an EMBL/GenBank/DDBJ whole genome shotgun (WGS) entry which is preliminary data.</text>
</comment>
<dbReference type="Gene3D" id="2.40.160.10">
    <property type="entry name" value="Porin"/>
    <property type="match status" value="1"/>
</dbReference>
<dbReference type="EMBL" id="JEME01002753">
    <property type="protein sequence ID" value="KYG03274.1"/>
    <property type="molecule type" value="Genomic_DNA"/>
</dbReference>
<protein>
    <submittedName>
        <fullName evidence="2">Uncharacterized protein</fullName>
    </submittedName>
</protein>
<accession>A0A150TEZ0</accession>
<dbReference type="SUPFAM" id="SSF56935">
    <property type="entry name" value="Porins"/>
    <property type="match status" value="1"/>
</dbReference>
<dbReference type="InterPro" id="IPR023614">
    <property type="entry name" value="Porin_dom_sf"/>
</dbReference>
<feature type="region of interest" description="Disordered" evidence="1">
    <location>
        <begin position="1"/>
        <end position="29"/>
    </location>
</feature>
<sequence length="416" mass="44686">PDGPVLDLPPEHAGPPPEPPKPAVGLGAGQAPEHELVRGLTEQRFRSAGASATSTSIGGYGEVHVRGTTTGREGERAWVADIPRLVLFVAHEFTADIRSYVELEVEHSLSCASCPGAAELEQAYLEWNVAGRALGLRAGLVLVPMGIINQWHEPPVFHGVVRPKVETVVIPSTWREIAVGAFGQPLDWLRFEAYAMTGLDPLGFRAGGLAGGRQSGGLARTNAWAGVARVEAEPLLGVVAGASLYASDAGPNGDGKFFLRDGTPVDLSVPVLGWSLDARWRRSGLETRILFAQWHLPEARALMVSFNQSGAPNFIDPTSPVATRIRGGYVEAAYDVLRPLGVGHELLPFARLEAYDTQSAVPEGYAENASYGVRELTLGASYRPTQGLVLKADYQLRDRTLGFDQTQLNFGLGFMY</sequence>
<proteinExistence type="predicted"/>
<feature type="compositionally biased region" description="Pro residues" evidence="1">
    <location>
        <begin position="12"/>
        <end position="22"/>
    </location>
</feature>
<reference evidence="2 3" key="1">
    <citation type="submission" date="2014-02" db="EMBL/GenBank/DDBJ databases">
        <title>The small core and large imbalanced accessory genome model reveals a collaborative survival strategy of Sorangium cellulosum strains in nature.</title>
        <authorList>
            <person name="Han K."/>
            <person name="Peng R."/>
            <person name="Blom J."/>
            <person name="Li Y.-Z."/>
        </authorList>
    </citation>
    <scope>NUCLEOTIDE SEQUENCE [LARGE SCALE GENOMIC DNA]</scope>
    <source>
        <strain evidence="2 3">So0007-03</strain>
    </source>
</reference>
<name>A0A150TEZ0_SORCE</name>
<evidence type="ECO:0000256" key="1">
    <source>
        <dbReference type="SAM" id="MobiDB-lite"/>
    </source>
</evidence>